<evidence type="ECO:0000256" key="2">
    <source>
        <dbReference type="ARBA" id="ARBA00022840"/>
    </source>
</evidence>
<feature type="coiled-coil region" evidence="6">
    <location>
        <begin position="807"/>
        <end position="841"/>
    </location>
</feature>
<dbReference type="VEuPathDB" id="FungiDB:BDEG_23034"/>
<feature type="coiled-coil region" evidence="6">
    <location>
        <begin position="994"/>
        <end position="1021"/>
    </location>
</feature>
<evidence type="ECO:0000313" key="9">
    <source>
        <dbReference type="EMBL" id="OAJ39167.1"/>
    </source>
</evidence>
<reference evidence="9 10" key="2">
    <citation type="submission" date="2016-05" db="EMBL/GenBank/DDBJ databases">
        <title>Lineage-specific infection strategies underlie the spectrum of fungal disease in amphibians.</title>
        <authorList>
            <person name="Cuomo C.A."/>
            <person name="Farrer R.A."/>
            <person name="James T."/>
            <person name="Longcore J."/>
            <person name="Birren B."/>
        </authorList>
    </citation>
    <scope>NUCLEOTIDE SEQUENCE [LARGE SCALE GENOMIC DNA]</scope>
    <source>
        <strain evidence="9 10">JEL423</strain>
    </source>
</reference>
<dbReference type="GO" id="GO:0043515">
    <property type="term" value="F:kinetochore binding"/>
    <property type="evidence" value="ECO:0007669"/>
    <property type="project" value="UniProtKB-ARBA"/>
</dbReference>
<dbReference type="GO" id="GO:0005874">
    <property type="term" value="C:microtubule"/>
    <property type="evidence" value="ECO:0007669"/>
    <property type="project" value="TreeGrafter"/>
</dbReference>
<dbReference type="OrthoDB" id="3176171at2759"/>
<dbReference type="Proteomes" id="UP000077115">
    <property type="component" value="Unassembled WGS sequence"/>
</dbReference>
<dbReference type="SMART" id="SM00129">
    <property type="entry name" value="KISc"/>
    <property type="match status" value="1"/>
</dbReference>
<keyword evidence="4 5" id="KW-0505">Motor protein</keyword>
<keyword evidence="3 6" id="KW-0175">Coiled coil</keyword>
<dbReference type="GO" id="GO:0033044">
    <property type="term" value="P:regulation of chromosome organization"/>
    <property type="evidence" value="ECO:0007669"/>
    <property type="project" value="UniProtKB-ARBA"/>
</dbReference>
<dbReference type="PANTHER" id="PTHR47968:SF75">
    <property type="entry name" value="CENTROMERE-ASSOCIATED PROTEIN E"/>
    <property type="match status" value="1"/>
</dbReference>
<evidence type="ECO:0000256" key="1">
    <source>
        <dbReference type="ARBA" id="ARBA00022741"/>
    </source>
</evidence>
<protein>
    <recommendedName>
        <fullName evidence="8">Kinesin motor domain-containing protein</fullName>
    </recommendedName>
</protein>
<dbReference type="InterPro" id="IPR019821">
    <property type="entry name" value="Kinesin_motor_CS"/>
</dbReference>
<evidence type="ECO:0000256" key="6">
    <source>
        <dbReference type="SAM" id="Coils"/>
    </source>
</evidence>
<sequence length="1887" mass="214672">MDERDKSRDCSVDVSVAIRIRPLNSREKAVGETGYAWGHNSSMIWTNTAAVAGSMAQMNDQRCASFSTGTSAGISAASTTYTFDHIFGQASITADVYNILASDLVESCMKGINGTIFAYGQTSSGKTHTMMGDESEPGIILLAVENIFRHISKNQDSEFLLRVSYLEIYNEVIRDLLEPGNINLKIHETINRDIFVGNLSEHVVSSAVQIKEILAIGEGNRHIGETNMNDKSSRSHTIFKMVVESRFRKDNADAVKVSQLNLVDLAGSERVGHTGAEGIRLKEGGHINKSLLTLSTVIGKLSDGGDKRHIPYRDSKLTRILQPSIGGNANTAIICTITPAQLHSDETHSTLRFASRAKTITNKPQVNELVSDETLLKRYKREIDQLKKQLVQLRTVESGQSSTENSMSQSPLPDASDLCIKPSISKKAVLEESLTGSKHGIQEKLLLNEKLDSLRHAILDSTCIGLEDISDRSLKKKARSNRRQTWFPGVSENASALTESEKIETQTWYQNLPEKAEIKIHCSRESNVMECTTVNADTQTHDCSLQLAVEKILDGQQLPSDDHYIQILQPLVACIQSYNLKVSFLTTKETQLQKVVEQLQNKLLQDETVVQQACENYGKQKSINKQLKLDLEDSKEQLTRTTKALEDSESACQSALDMCNIQKQASQCLHNEICDLKMSNSELKAQQEKTNTVLFGISTELQETIEQVHLLQLQEKKYLSTIEQQNNQLRHYCEKEKDQSSLIEQLQVQLQDFLQEKRDFESKTIEALQHSIMEKEAAEALASNFESKLFETISEMDTINIQNMDYIQRIVSEKDTTEMRVSDLEDKLAHTMQEKDELIDQNLKNAENSKLLKESAVARALELETQLKQAFFDRDTAEMRVSDLEDKLAHTMQEKDELIDQNLKNAENSKLLKESAVAHALELETQLKQAFFDRDTAEMRVSDLEDKLAHTMQEKDELIDQNLKNAENSKLLKESAVARALELETQLKQAFFDRDTAEMRVSDLEDKLAHTMQEKDELIDQNLKNAENSKLLKESAVAHALELETQLKQAFFDRDTAEMRVSDLEDKLAHTMQEKDELIDQNLKNAENSKLLKESAVAHALELETQLKQAFFDREVLLAQNATEIQHFEKEKNLANTRVRDLESQLTQISSVVQQLQNEKNAIEERLLDSEMEFKHILEEKSLLIIQSTANVQRFEAEKVAADDLVHELKGQLIQVMDEKETLINQGLDDVQRAISEKEIVECHMMDLETKLAQTLKEMETAATQSAIDIQHLEADKNSAELQEKESYLRAKEVNIYKFMEQLCLLIDDAYTKFKRNCELEQSLEFAKKASTEIQKNITALQKRYEGNNVSKNCHVDWHEEIGQKHRLVNENFERLKRDHQPLCSDTLFILEQEKSTMSELFQLHQEKFKFMDMNGILEKRLDDKLSHCQSISTELDALHYELQSTNSVYEKNRKDLEERIASLEIDLIERDQQICNLDRQYTQKCRDTETLRVLLEDERAEKENEISLFEQDAKQSTCDQTRLQNRANDLTNEIAALRDQIKEGSTKTDAFWSQKVHDLESKLAAAHIEYEQLQSSLQSLSIIMDAAKDVLKNRGFISFEDFESIYSSQTSTGYNVAFEFKKASRKVSELEQTLVERDKQIEDLKIRLRRSLESIDQETMIDRKLEHSVLPNNVSEIEPAALSAFSYLQNNRPIKSGQQSEEENTELILSLTKVAMLEQEVHMLKKKLQTMGMCLADEKGQKRQLELEIMRLENQIQLQKSKPVIQAAHIVADLENFDSLPMNTKSQQPVNQKLSVLSETVCNVNSKVDAHCQPEQNTTGTSTLSHKRTHGLTSDVTQGTRRPRLMNKADASQPVGRQREIGASGRQTRIKDKVLKEGQPGECNQQ</sequence>
<feature type="coiled-coil region" evidence="6">
    <location>
        <begin position="1206"/>
        <end position="1265"/>
    </location>
</feature>
<keyword evidence="1 5" id="KW-0547">Nucleotide-binding</keyword>
<feature type="coiled-coil region" evidence="6">
    <location>
        <begin position="1125"/>
        <end position="1173"/>
    </location>
</feature>
<proteinExistence type="inferred from homology"/>
<dbReference type="InterPro" id="IPR036961">
    <property type="entry name" value="Kinesin_motor_dom_sf"/>
</dbReference>
<evidence type="ECO:0000256" key="7">
    <source>
        <dbReference type="SAM" id="MobiDB-lite"/>
    </source>
</evidence>
<dbReference type="Gene3D" id="3.40.850.10">
    <property type="entry name" value="Kinesin motor domain"/>
    <property type="match status" value="1"/>
</dbReference>
<feature type="coiled-coil region" evidence="6">
    <location>
        <begin position="1054"/>
        <end position="1081"/>
    </location>
</feature>
<dbReference type="GO" id="GO:0008017">
    <property type="term" value="F:microtubule binding"/>
    <property type="evidence" value="ECO:0007669"/>
    <property type="project" value="InterPro"/>
</dbReference>
<organism evidence="9 10">
    <name type="scientific">Batrachochytrium dendrobatidis (strain JEL423)</name>
    <dbReference type="NCBI Taxonomy" id="403673"/>
    <lineage>
        <taxon>Eukaryota</taxon>
        <taxon>Fungi</taxon>
        <taxon>Fungi incertae sedis</taxon>
        <taxon>Chytridiomycota</taxon>
        <taxon>Chytridiomycota incertae sedis</taxon>
        <taxon>Chytridiomycetes</taxon>
        <taxon>Rhizophydiales</taxon>
        <taxon>Rhizophydiales incertae sedis</taxon>
        <taxon>Batrachochytrium</taxon>
    </lineage>
</organism>
<dbReference type="EMBL" id="DS022302">
    <property type="protein sequence ID" value="OAJ39167.1"/>
    <property type="molecule type" value="Genomic_DNA"/>
</dbReference>
<dbReference type="InterPro" id="IPR027417">
    <property type="entry name" value="P-loop_NTPase"/>
</dbReference>
<keyword evidence="2 5" id="KW-0067">ATP-binding</keyword>
<evidence type="ECO:0000313" key="10">
    <source>
        <dbReference type="Proteomes" id="UP000077115"/>
    </source>
</evidence>
<dbReference type="PRINTS" id="PR00380">
    <property type="entry name" value="KINESINHEAVY"/>
</dbReference>
<accession>A0A177WGC5</accession>
<dbReference type="InterPro" id="IPR001752">
    <property type="entry name" value="Kinesin_motor_dom"/>
</dbReference>
<feature type="region of interest" description="Disordered" evidence="7">
    <location>
        <begin position="1814"/>
        <end position="1887"/>
    </location>
</feature>
<dbReference type="PROSITE" id="PS00411">
    <property type="entry name" value="KINESIN_MOTOR_1"/>
    <property type="match status" value="1"/>
</dbReference>
<dbReference type="InterPro" id="IPR027640">
    <property type="entry name" value="Kinesin-like_fam"/>
</dbReference>
<feature type="binding site" evidence="5">
    <location>
        <begin position="120"/>
        <end position="127"/>
    </location>
    <ligand>
        <name>ATP</name>
        <dbReference type="ChEBI" id="CHEBI:30616"/>
    </ligand>
</feature>
<dbReference type="CDD" id="cd01374">
    <property type="entry name" value="KISc_CENP_E"/>
    <property type="match status" value="1"/>
</dbReference>
<evidence type="ECO:0000256" key="5">
    <source>
        <dbReference type="PROSITE-ProRule" id="PRU00283"/>
    </source>
</evidence>
<dbReference type="GO" id="GO:0000278">
    <property type="term" value="P:mitotic cell cycle"/>
    <property type="evidence" value="ECO:0007669"/>
    <property type="project" value="UniProtKB-ARBA"/>
</dbReference>
<dbReference type="PANTHER" id="PTHR47968">
    <property type="entry name" value="CENTROMERE PROTEIN E"/>
    <property type="match status" value="1"/>
</dbReference>
<gene>
    <name evidence="9" type="ORF">BDEG_23034</name>
</gene>
<feature type="compositionally biased region" description="Polar residues" evidence="7">
    <location>
        <begin position="1832"/>
        <end position="1841"/>
    </location>
</feature>
<feature type="coiled-coil region" evidence="6">
    <location>
        <begin position="369"/>
        <end position="396"/>
    </location>
</feature>
<dbReference type="GO" id="GO:0000226">
    <property type="term" value="P:microtubule cytoskeleton organization"/>
    <property type="evidence" value="ECO:0007669"/>
    <property type="project" value="UniProtKB-ARBA"/>
</dbReference>
<dbReference type="Pfam" id="PF00225">
    <property type="entry name" value="Kinesin"/>
    <property type="match status" value="1"/>
</dbReference>
<dbReference type="GO" id="GO:0042327">
    <property type="term" value="P:positive regulation of phosphorylation"/>
    <property type="evidence" value="ECO:0007669"/>
    <property type="project" value="UniProtKB-ARBA"/>
</dbReference>
<feature type="coiled-coil region" evidence="6">
    <location>
        <begin position="934"/>
        <end position="961"/>
    </location>
</feature>
<dbReference type="GO" id="GO:0005524">
    <property type="term" value="F:ATP binding"/>
    <property type="evidence" value="ECO:0007669"/>
    <property type="project" value="UniProtKB-UniRule"/>
</dbReference>
<dbReference type="eggNOG" id="KOG0242">
    <property type="taxonomic scope" value="Eukaryota"/>
</dbReference>
<comment type="similarity">
    <text evidence="5">Belongs to the TRAFAC class myosin-kinesin ATPase superfamily. Kinesin family.</text>
</comment>
<dbReference type="SUPFAM" id="SSF52540">
    <property type="entry name" value="P-loop containing nucleoside triphosphate hydrolases"/>
    <property type="match status" value="1"/>
</dbReference>
<feature type="coiled-coil region" evidence="6">
    <location>
        <begin position="1736"/>
        <end position="1763"/>
    </location>
</feature>
<dbReference type="GO" id="GO:1901987">
    <property type="term" value="P:regulation of cell cycle phase transition"/>
    <property type="evidence" value="ECO:0007669"/>
    <property type="project" value="UniProtKB-ARBA"/>
</dbReference>
<dbReference type="GO" id="GO:0000779">
    <property type="term" value="C:condensed chromosome, centromeric region"/>
    <property type="evidence" value="ECO:0007669"/>
    <property type="project" value="UniProtKB-ARBA"/>
</dbReference>
<dbReference type="GO" id="GO:0007018">
    <property type="term" value="P:microtubule-based movement"/>
    <property type="evidence" value="ECO:0007669"/>
    <property type="project" value="InterPro"/>
</dbReference>
<evidence type="ECO:0000256" key="3">
    <source>
        <dbReference type="ARBA" id="ARBA00023054"/>
    </source>
</evidence>
<evidence type="ECO:0000256" key="4">
    <source>
        <dbReference type="ARBA" id="ARBA00023175"/>
    </source>
</evidence>
<feature type="compositionally biased region" description="Polar residues" evidence="7">
    <location>
        <begin position="1815"/>
        <end position="1825"/>
    </location>
</feature>
<dbReference type="GO" id="GO:0140694">
    <property type="term" value="P:membraneless organelle assembly"/>
    <property type="evidence" value="ECO:0007669"/>
    <property type="project" value="UniProtKB-ARBA"/>
</dbReference>
<dbReference type="GO" id="GO:0003777">
    <property type="term" value="F:microtubule motor activity"/>
    <property type="evidence" value="ECO:0007669"/>
    <property type="project" value="InterPro"/>
</dbReference>
<dbReference type="FunFam" id="3.40.850.10:FF:000026">
    <property type="entry name" value="Centromere-associated protein E"/>
    <property type="match status" value="1"/>
</dbReference>
<dbReference type="GO" id="GO:0008608">
    <property type="term" value="P:attachment of spindle microtubules to kinetochore"/>
    <property type="evidence" value="ECO:0007669"/>
    <property type="project" value="UniProtKB-ARBA"/>
</dbReference>
<feature type="coiled-coil region" evidence="6">
    <location>
        <begin position="596"/>
        <end position="651"/>
    </location>
</feature>
<feature type="domain" description="Kinesin motor" evidence="8">
    <location>
        <begin position="13"/>
        <end position="360"/>
    </location>
</feature>
<dbReference type="STRING" id="403673.A0A177WGC5"/>
<evidence type="ECO:0000259" key="8">
    <source>
        <dbReference type="PROSITE" id="PS50067"/>
    </source>
</evidence>
<reference evidence="9 10" key="1">
    <citation type="submission" date="2006-10" db="EMBL/GenBank/DDBJ databases">
        <title>The Genome Sequence of Batrachochytrium dendrobatidis JEL423.</title>
        <authorList>
            <consortium name="The Broad Institute Genome Sequencing Platform"/>
            <person name="Birren B."/>
            <person name="Lander E."/>
            <person name="Galagan J."/>
            <person name="Cuomo C."/>
            <person name="Devon K."/>
            <person name="Jaffe D."/>
            <person name="Butler J."/>
            <person name="Alvarez P."/>
            <person name="Gnerre S."/>
            <person name="Grabherr M."/>
            <person name="Kleber M."/>
            <person name="Mauceli E."/>
            <person name="Brockman W."/>
            <person name="Young S."/>
            <person name="LaButti K."/>
            <person name="Sykes S."/>
            <person name="DeCaprio D."/>
            <person name="Crawford M."/>
            <person name="Koehrsen M."/>
            <person name="Engels R."/>
            <person name="Montgomery P."/>
            <person name="Pearson M."/>
            <person name="Howarth C."/>
            <person name="Larson L."/>
            <person name="White J."/>
            <person name="O'Leary S."/>
            <person name="Kodira C."/>
            <person name="Zeng Q."/>
            <person name="Yandava C."/>
            <person name="Alvarado L."/>
            <person name="Longcore J."/>
            <person name="James T."/>
        </authorList>
    </citation>
    <scope>NUCLEOTIDE SEQUENCE [LARGE SCALE GENOMIC DNA]</scope>
    <source>
        <strain evidence="9 10">JEL423</strain>
    </source>
</reference>
<feature type="coiled-coil region" evidence="6">
    <location>
        <begin position="1447"/>
        <end position="1577"/>
    </location>
</feature>
<feature type="coiled-coil region" evidence="6">
    <location>
        <begin position="874"/>
        <end position="901"/>
    </location>
</feature>
<dbReference type="PROSITE" id="PS50067">
    <property type="entry name" value="KINESIN_MOTOR_2"/>
    <property type="match status" value="1"/>
</dbReference>
<name>A0A177WGC5_BATDL</name>